<dbReference type="PANTHER" id="PTHR33975">
    <property type="entry name" value="MYELIN-ASSOCIATED OLIGODENDROCYTE BASIC PROTEIN"/>
    <property type="match status" value="1"/>
</dbReference>
<dbReference type="AlphaFoldDB" id="A0ABD3T3L2"/>
<comment type="caution">
    <text evidence="1">The sequence shown here is derived from an EMBL/GenBank/DDBJ whole genome shotgun (WGS) entry which is preliminary data.</text>
</comment>
<dbReference type="Pfam" id="PF07466">
    <property type="entry name" value="DUF1517"/>
    <property type="match status" value="1"/>
</dbReference>
<proteinExistence type="predicted"/>
<name>A0ABD3T3L2_9LAMI</name>
<keyword evidence="2" id="KW-1185">Reference proteome</keyword>
<gene>
    <name evidence="1" type="ORF">ACJIZ3_019749</name>
</gene>
<dbReference type="InterPro" id="IPR010903">
    <property type="entry name" value="DUF1517"/>
</dbReference>
<dbReference type="PANTHER" id="PTHR33975:SF2">
    <property type="entry name" value="MYELIN-ASSOCIATED OLIGODENDROCYTE BASIC PROTEIN"/>
    <property type="match status" value="1"/>
</dbReference>
<accession>A0ABD3T3L2</accession>
<protein>
    <submittedName>
        <fullName evidence="1">Uncharacterized protein</fullName>
    </submittedName>
</protein>
<dbReference type="EMBL" id="JBJXBP010000005">
    <property type="protein sequence ID" value="KAL3830947.1"/>
    <property type="molecule type" value="Genomic_DNA"/>
</dbReference>
<dbReference type="Proteomes" id="UP001634393">
    <property type="component" value="Unassembled WGS sequence"/>
</dbReference>
<evidence type="ECO:0000313" key="1">
    <source>
        <dbReference type="EMBL" id="KAL3830947.1"/>
    </source>
</evidence>
<evidence type="ECO:0000313" key="2">
    <source>
        <dbReference type="Proteomes" id="UP001634393"/>
    </source>
</evidence>
<sequence>MATATNFLLLKPNLLKWNQCHPRYHPVIQHYSSIKNSFIPLKINSNFKALTVETGFSTCKLKENPFEILAKRFDMGKATLALIRHSYSGIHYDASSFSVKESADKVEKRFKQLSIEERGKFDNINKKKKRSTKLRTSTTGISNEYIEVTILVAAKGVHSYLPFIKKGKDLKDALLQLATIPYSSTLLAVEVLWTPQYEDDTPSEEEFLED</sequence>
<reference evidence="1 2" key="1">
    <citation type="submission" date="2024-12" db="EMBL/GenBank/DDBJ databases">
        <title>The unique morphological basis and parallel evolutionary history of personate flowers in Penstemon.</title>
        <authorList>
            <person name="Depatie T.H."/>
            <person name="Wessinger C.A."/>
        </authorList>
    </citation>
    <scope>NUCLEOTIDE SEQUENCE [LARGE SCALE GENOMIC DNA]</scope>
    <source>
        <strain evidence="1">WTNN_2</strain>
        <tissue evidence="1">Leaf</tissue>
    </source>
</reference>
<organism evidence="1 2">
    <name type="scientific">Penstemon smallii</name>
    <dbReference type="NCBI Taxonomy" id="265156"/>
    <lineage>
        <taxon>Eukaryota</taxon>
        <taxon>Viridiplantae</taxon>
        <taxon>Streptophyta</taxon>
        <taxon>Embryophyta</taxon>
        <taxon>Tracheophyta</taxon>
        <taxon>Spermatophyta</taxon>
        <taxon>Magnoliopsida</taxon>
        <taxon>eudicotyledons</taxon>
        <taxon>Gunneridae</taxon>
        <taxon>Pentapetalae</taxon>
        <taxon>asterids</taxon>
        <taxon>lamiids</taxon>
        <taxon>Lamiales</taxon>
        <taxon>Plantaginaceae</taxon>
        <taxon>Cheloneae</taxon>
        <taxon>Penstemon</taxon>
    </lineage>
</organism>
<dbReference type="InterPro" id="IPR053023">
    <property type="entry name" value="FLAP_modulator"/>
</dbReference>